<dbReference type="InterPro" id="IPR051242">
    <property type="entry name" value="WD-EF-hand_domain"/>
</dbReference>
<dbReference type="InterPro" id="IPR002048">
    <property type="entry name" value="EF_hand_dom"/>
</dbReference>
<dbReference type="EMBL" id="JAKMXF010000127">
    <property type="protein sequence ID" value="KAI6657034.1"/>
    <property type="molecule type" value="Genomic_DNA"/>
</dbReference>
<evidence type="ECO:0000256" key="1">
    <source>
        <dbReference type="ARBA" id="ARBA00022737"/>
    </source>
</evidence>
<dbReference type="InterPro" id="IPR011992">
    <property type="entry name" value="EF-hand-dom_pair"/>
</dbReference>
<dbReference type="SUPFAM" id="SSF50978">
    <property type="entry name" value="WD40 repeat-like"/>
    <property type="match status" value="2"/>
</dbReference>
<dbReference type="Pfam" id="PF00400">
    <property type="entry name" value="WD40"/>
    <property type="match status" value="1"/>
</dbReference>
<protein>
    <submittedName>
        <fullName evidence="4">WD repeat-containing protein on Y chromosome-like isoform X3</fullName>
    </submittedName>
</protein>
<dbReference type="SUPFAM" id="SSF47473">
    <property type="entry name" value="EF-hand"/>
    <property type="match status" value="1"/>
</dbReference>
<sequence>MSEEDSPDLNIPGEDDAIRRVDNSVAGDNESDFESEYSLGHQEEIGKRVEDMFTLRLLDELGSNFSESTPSPRVDDGERLFGGHMSLLQFINTISSLLQTQEFSSQLRILFQKLDTRGTGFLSWSKLCSYLLTYLREKTQAERRERHVLQDKPKFSRSPYSRSVTVLLVYLESIKKYLLVSKDGVISLWTRDLTPISSYKLQSLLPGPIKLKGAPSYKPKAKVWVTSAVFFPELNKLILSTTSSDIYFISFLPPDSFLAQYQLTELPSPAFSLASHEQSSLLMLLCGCADGSLLALRFLSPEQGLFSQEHTSKRDECVKVSGRNLHRYQQFVVAATYPIHNQWVRRIEYLPSFQSAITCSHCTKVSLAITDLQRIKQPYLFSLPKGISCFCYCNQLTLLLTGSVDRIVRVWCPYVPFKPTALLMGHEAFITDVMVYYPKGVFLSLDTGGMVRIWDAIWNNCIQFVQLVFPLPSQSWEFGPRSFFTGEVSSSLHSTCANHLASFGLAPGTGESEFQGIRGCSLKAPPCAALYASTFSLVIVGSEDSTIFTYDIYTGRRLYVIPSAHAREEITAMCIDQSGRRVITASRIGQAKGWDVNTGELMQTFVAVSPTETTALLPLAKKNLLFSAGWSKEIIAYKDRPEKVSLLLIILII</sequence>
<organism evidence="4 5">
    <name type="scientific">Oopsacas minuta</name>
    <dbReference type="NCBI Taxonomy" id="111878"/>
    <lineage>
        <taxon>Eukaryota</taxon>
        <taxon>Metazoa</taxon>
        <taxon>Porifera</taxon>
        <taxon>Hexactinellida</taxon>
        <taxon>Hexasterophora</taxon>
        <taxon>Lyssacinosida</taxon>
        <taxon>Leucopsacidae</taxon>
        <taxon>Oopsacas</taxon>
    </lineage>
</organism>
<feature type="domain" description="EF-hand" evidence="3">
    <location>
        <begin position="102"/>
        <end position="137"/>
    </location>
</feature>
<comment type="caution">
    <text evidence="4">The sequence shown here is derived from an EMBL/GenBank/DDBJ whole genome shotgun (WGS) entry which is preliminary data.</text>
</comment>
<evidence type="ECO:0000256" key="2">
    <source>
        <dbReference type="SAM" id="MobiDB-lite"/>
    </source>
</evidence>
<evidence type="ECO:0000313" key="4">
    <source>
        <dbReference type="EMBL" id="KAI6657034.1"/>
    </source>
</evidence>
<proteinExistence type="predicted"/>
<reference evidence="4 5" key="1">
    <citation type="journal article" date="2023" name="BMC Biol.">
        <title>The compact genome of the sponge Oopsacas minuta (Hexactinellida) is lacking key metazoan core genes.</title>
        <authorList>
            <person name="Santini S."/>
            <person name="Schenkelaars Q."/>
            <person name="Jourda C."/>
            <person name="Duchesne M."/>
            <person name="Belahbib H."/>
            <person name="Rocher C."/>
            <person name="Selva M."/>
            <person name="Riesgo A."/>
            <person name="Vervoort M."/>
            <person name="Leys S.P."/>
            <person name="Kodjabachian L."/>
            <person name="Le Bivic A."/>
            <person name="Borchiellini C."/>
            <person name="Claverie J.M."/>
            <person name="Renard E."/>
        </authorList>
    </citation>
    <scope>NUCLEOTIDE SEQUENCE [LARGE SCALE GENOMIC DNA]</scope>
    <source>
        <strain evidence="4">SPO-2</strain>
    </source>
</reference>
<gene>
    <name evidence="4" type="ORF">LOD99_11224</name>
</gene>
<dbReference type="InterPro" id="IPR001680">
    <property type="entry name" value="WD40_rpt"/>
</dbReference>
<accession>A0AAV7K9J6</accession>
<dbReference type="AlphaFoldDB" id="A0AAV7K9J6"/>
<dbReference type="Proteomes" id="UP001165289">
    <property type="component" value="Unassembled WGS sequence"/>
</dbReference>
<dbReference type="GO" id="GO:0005509">
    <property type="term" value="F:calcium ion binding"/>
    <property type="evidence" value="ECO:0007669"/>
    <property type="project" value="InterPro"/>
</dbReference>
<dbReference type="PANTHER" id="PTHR44324:SF3">
    <property type="entry name" value="WD REPEAT-CONTAINING PROTEIN 49-LIKE"/>
    <property type="match status" value="1"/>
</dbReference>
<feature type="region of interest" description="Disordered" evidence="2">
    <location>
        <begin position="1"/>
        <end position="38"/>
    </location>
</feature>
<name>A0AAV7K9J6_9METZ</name>
<keyword evidence="5" id="KW-1185">Reference proteome</keyword>
<dbReference type="SMART" id="SM00320">
    <property type="entry name" value="WD40"/>
    <property type="match status" value="4"/>
</dbReference>
<dbReference type="InterPro" id="IPR015943">
    <property type="entry name" value="WD40/YVTN_repeat-like_dom_sf"/>
</dbReference>
<evidence type="ECO:0000259" key="3">
    <source>
        <dbReference type="PROSITE" id="PS50222"/>
    </source>
</evidence>
<dbReference type="PANTHER" id="PTHR44324">
    <property type="entry name" value="WD40 REPEAT DOMAIN 95"/>
    <property type="match status" value="1"/>
</dbReference>
<keyword evidence="1" id="KW-0677">Repeat</keyword>
<dbReference type="Gene3D" id="2.130.10.10">
    <property type="entry name" value="YVTN repeat-like/Quinoprotein amine dehydrogenase"/>
    <property type="match status" value="2"/>
</dbReference>
<dbReference type="PROSITE" id="PS50222">
    <property type="entry name" value="EF_HAND_2"/>
    <property type="match status" value="1"/>
</dbReference>
<evidence type="ECO:0000313" key="5">
    <source>
        <dbReference type="Proteomes" id="UP001165289"/>
    </source>
</evidence>
<dbReference type="InterPro" id="IPR036322">
    <property type="entry name" value="WD40_repeat_dom_sf"/>
</dbReference>